<reference evidence="1 2" key="1">
    <citation type="submission" date="2020-08" db="EMBL/GenBank/DDBJ databases">
        <title>Genomic Encyclopedia of Type Strains, Phase IV (KMG-IV): sequencing the most valuable type-strain genomes for metagenomic binning, comparative biology and taxonomic classification.</title>
        <authorList>
            <person name="Goeker M."/>
        </authorList>
    </citation>
    <scope>NUCLEOTIDE SEQUENCE [LARGE SCALE GENOMIC DNA]</scope>
    <source>
        <strain evidence="1 2">DSM 27165</strain>
    </source>
</reference>
<dbReference type="EMBL" id="JACHHY010000025">
    <property type="protein sequence ID" value="MBB5020126.1"/>
    <property type="molecule type" value="Genomic_DNA"/>
</dbReference>
<evidence type="ECO:0000313" key="2">
    <source>
        <dbReference type="Proteomes" id="UP000575898"/>
    </source>
</evidence>
<name>A0A840MUU5_9PROT</name>
<organism evidence="1 2">
    <name type="scientific">Chitinivorax tropicus</name>
    <dbReference type="NCBI Taxonomy" id="714531"/>
    <lineage>
        <taxon>Bacteria</taxon>
        <taxon>Pseudomonadati</taxon>
        <taxon>Pseudomonadota</taxon>
        <taxon>Betaproteobacteria</taxon>
        <taxon>Chitinivorax</taxon>
    </lineage>
</organism>
<dbReference type="RefSeq" id="WP_184041533.1">
    <property type="nucleotide sequence ID" value="NZ_JACHHY010000025.1"/>
</dbReference>
<protein>
    <recommendedName>
        <fullName evidence="3">Lipoprotein</fullName>
    </recommendedName>
</protein>
<evidence type="ECO:0008006" key="3">
    <source>
        <dbReference type="Google" id="ProtNLM"/>
    </source>
</evidence>
<sequence>MKHSTLLLSALLVALTGCKQQAGSYQIDNARSFTLQRVKPYVWSKEWDRWLLVSRMPDCQRKHPIESESEFEPLKIYLVEDGLYQIKDGSTVYQADFNNCTLTEMPRKTKVSGSLVGSFDDPVKEKIPFEVAEGKEK</sequence>
<dbReference type="Proteomes" id="UP000575898">
    <property type="component" value="Unassembled WGS sequence"/>
</dbReference>
<dbReference type="PROSITE" id="PS51257">
    <property type="entry name" value="PROKAR_LIPOPROTEIN"/>
    <property type="match status" value="1"/>
</dbReference>
<evidence type="ECO:0000313" key="1">
    <source>
        <dbReference type="EMBL" id="MBB5020126.1"/>
    </source>
</evidence>
<proteinExistence type="predicted"/>
<comment type="caution">
    <text evidence="1">The sequence shown here is derived from an EMBL/GenBank/DDBJ whole genome shotgun (WGS) entry which is preliminary data.</text>
</comment>
<keyword evidence="2" id="KW-1185">Reference proteome</keyword>
<gene>
    <name evidence="1" type="ORF">HNQ59_003440</name>
</gene>
<accession>A0A840MUU5</accession>
<dbReference type="AlphaFoldDB" id="A0A840MUU5"/>